<dbReference type="InterPro" id="IPR036890">
    <property type="entry name" value="HATPase_C_sf"/>
</dbReference>
<keyword evidence="1" id="KW-0547">Nucleotide-binding</keyword>
<reference evidence="1 2" key="1">
    <citation type="submission" date="2022-05" db="EMBL/GenBank/DDBJ databases">
        <authorList>
            <person name="Zhou X."/>
            <person name="Li K."/>
            <person name="Man Y."/>
        </authorList>
    </citation>
    <scope>NUCLEOTIDE SEQUENCE [LARGE SCALE GENOMIC DNA]</scope>
    <source>
        <strain evidence="1 2">MS405</strain>
    </source>
</reference>
<organism evidence="1 2">
    <name type="scientific">Streptomyces durmitorensis</name>
    <dbReference type="NCBI Taxonomy" id="319947"/>
    <lineage>
        <taxon>Bacteria</taxon>
        <taxon>Bacillati</taxon>
        <taxon>Actinomycetota</taxon>
        <taxon>Actinomycetes</taxon>
        <taxon>Kitasatosporales</taxon>
        <taxon>Streptomycetaceae</taxon>
        <taxon>Streptomyces</taxon>
    </lineage>
</organism>
<keyword evidence="2" id="KW-1185">Reference proteome</keyword>
<dbReference type="EMBL" id="CP097289">
    <property type="protein sequence ID" value="UQT54685.1"/>
    <property type="molecule type" value="Genomic_DNA"/>
</dbReference>
<sequence>MWNTLDANATLVGVELHRDWDAITQIVVTDNGHDMTPERARAAFKGYGETVRPTSMQRPLHGKRPRESRFPRSERFCWGRLGGAGGTRTYSGDASHLRFSWRSGHINLFPSGCVPLDPTPADAVQRSLHASAATRNR</sequence>
<gene>
    <name evidence="1" type="ORF">M4V62_06015</name>
</gene>
<evidence type="ECO:0000313" key="1">
    <source>
        <dbReference type="EMBL" id="UQT54685.1"/>
    </source>
</evidence>
<dbReference type="Proteomes" id="UP000829992">
    <property type="component" value="Chromosome"/>
</dbReference>
<dbReference type="GO" id="GO:0005524">
    <property type="term" value="F:ATP binding"/>
    <property type="evidence" value="ECO:0007669"/>
    <property type="project" value="UniProtKB-KW"/>
</dbReference>
<name>A0ABY4PNI1_9ACTN</name>
<protein>
    <submittedName>
        <fullName evidence="1">ATP-binding protein</fullName>
    </submittedName>
</protein>
<dbReference type="Pfam" id="PF13589">
    <property type="entry name" value="HATPase_c_3"/>
    <property type="match status" value="1"/>
</dbReference>
<accession>A0ABY4PNI1</accession>
<keyword evidence="1" id="KW-0067">ATP-binding</keyword>
<evidence type="ECO:0000313" key="2">
    <source>
        <dbReference type="Proteomes" id="UP000829992"/>
    </source>
</evidence>
<proteinExistence type="predicted"/>
<dbReference type="Gene3D" id="3.30.565.10">
    <property type="entry name" value="Histidine kinase-like ATPase, C-terminal domain"/>
    <property type="match status" value="1"/>
</dbReference>